<evidence type="ECO:0000256" key="2">
    <source>
        <dbReference type="ARBA" id="ARBA00006490"/>
    </source>
</evidence>
<evidence type="ECO:0000259" key="11">
    <source>
        <dbReference type="Pfam" id="PF00266"/>
    </source>
</evidence>
<dbReference type="InterPro" id="IPR015421">
    <property type="entry name" value="PyrdxlP-dep_Trfase_major"/>
</dbReference>
<dbReference type="EMBL" id="JMIR01000001">
    <property type="protein sequence ID" value="KEO85212.1"/>
    <property type="molecule type" value="Genomic_DNA"/>
</dbReference>
<keyword evidence="7" id="KW-0408">Iron</keyword>
<dbReference type="FunFam" id="3.40.640.10:FF:000084">
    <property type="entry name" value="IscS-like cysteine desulfurase"/>
    <property type="match status" value="1"/>
</dbReference>
<dbReference type="OrthoDB" id="9808002at2"/>
<evidence type="ECO:0000256" key="1">
    <source>
        <dbReference type="ARBA" id="ARBA00001933"/>
    </source>
</evidence>
<dbReference type="Gene3D" id="1.10.260.50">
    <property type="match status" value="1"/>
</dbReference>
<dbReference type="Proteomes" id="UP000027931">
    <property type="component" value="Unassembled WGS sequence"/>
</dbReference>
<keyword evidence="8" id="KW-0411">Iron-sulfur</keyword>
<reference evidence="12 13" key="1">
    <citation type="journal article" date="2013" name="Int. J. Syst. Evol. Microbiol.">
        <title>Tumebacillus flagellatus sp. nov., an alpha-amylase/pullulanase-producing bacterium isolated from cassava wastewater.</title>
        <authorList>
            <person name="Wang Q."/>
            <person name="Xie N."/>
            <person name="Qin Y."/>
            <person name="Shen N."/>
            <person name="Zhu J."/>
            <person name="Mi H."/>
            <person name="Huang R."/>
        </authorList>
    </citation>
    <scope>NUCLEOTIDE SEQUENCE [LARGE SCALE GENOMIC DNA]</scope>
    <source>
        <strain evidence="12 13">GST4</strain>
    </source>
</reference>
<dbReference type="Gene3D" id="3.40.640.10">
    <property type="entry name" value="Type I PLP-dependent aspartate aminotransferase-like (Major domain)"/>
    <property type="match status" value="1"/>
</dbReference>
<evidence type="ECO:0000256" key="7">
    <source>
        <dbReference type="ARBA" id="ARBA00023004"/>
    </source>
</evidence>
<sequence length="380" mass="40968">MRIYLDNAATTAVAPEVRAAMEPFLGEIYGNPSSVHEAGRVAKAAVEGAREQVAKALHATPYELVFTSGGTEADNAAIIGAALSRQEQGKHIVTTSIEHHAVLNTCEFLEQLGFEVTYVNPESDGIVTREAVEKVLRPDTTVISIMTVNNETGAIQPVEAIGALARERGIVMHTDAVQAFGLMDLDVEQLHVDLLSVSGHKIHAPKGIGALYVHHNLKWTPFLHGGNQERKRRGGTENLPGIAGFGEAVRIAQAQRETKLAHIRELRQLMLDIFAQELDEAQYAVNSPAHSLPSILNVSFPGVKAERLLMNLDIQGIAASSGSACTAGALQPSHVLTAMGLSEDRVLSAIRFSFSGHNTVDEVREAAQKTADVVKRLQHR</sequence>
<comment type="caution">
    <text evidence="12">The sequence shown here is derived from an EMBL/GenBank/DDBJ whole genome shotgun (WGS) entry which is preliminary data.</text>
</comment>
<dbReference type="PANTHER" id="PTHR11601:SF34">
    <property type="entry name" value="CYSTEINE DESULFURASE"/>
    <property type="match status" value="1"/>
</dbReference>
<dbReference type="InterPro" id="IPR000192">
    <property type="entry name" value="Aminotrans_V_dom"/>
</dbReference>
<accession>A0A074MHQ7</accession>
<dbReference type="InterPro" id="IPR015422">
    <property type="entry name" value="PyrdxlP-dep_Trfase_small"/>
</dbReference>
<evidence type="ECO:0000256" key="6">
    <source>
        <dbReference type="ARBA" id="ARBA00022898"/>
    </source>
</evidence>
<evidence type="ECO:0000256" key="5">
    <source>
        <dbReference type="ARBA" id="ARBA00022723"/>
    </source>
</evidence>
<evidence type="ECO:0000256" key="10">
    <source>
        <dbReference type="RuleBase" id="RU004504"/>
    </source>
</evidence>
<dbReference type="PIRSF" id="PIRSF005572">
    <property type="entry name" value="NifS"/>
    <property type="match status" value="1"/>
</dbReference>
<comment type="catalytic activity">
    <reaction evidence="9">
        <text>(sulfur carrier)-H + L-cysteine = (sulfur carrier)-SH + L-alanine</text>
        <dbReference type="Rhea" id="RHEA:43892"/>
        <dbReference type="Rhea" id="RHEA-COMP:14737"/>
        <dbReference type="Rhea" id="RHEA-COMP:14739"/>
        <dbReference type="ChEBI" id="CHEBI:29917"/>
        <dbReference type="ChEBI" id="CHEBI:35235"/>
        <dbReference type="ChEBI" id="CHEBI:57972"/>
        <dbReference type="ChEBI" id="CHEBI:64428"/>
        <dbReference type="EC" id="2.8.1.7"/>
    </reaction>
</comment>
<feature type="domain" description="Aminotransferase class V" evidence="11">
    <location>
        <begin position="3"/>
        <end position="364"/>
    </location>
</feature>
<dbReference type="InterPro" id="IPR015424">
    <property type="entry name" value="PyrdxlP-dep_Trfase"/>
</dbReference>
<dbReference type="SUPFAM" id="SSF53383">
    <property type="entry name" value="PLP-dependent transferases"/>
    <property type="match status" value="1"/>
</dbReference>
<dbReference type="STRING" id="1157490.EL26_01240"/>
<gene>
    <name evidence="12" type="ORF">EL26_01240</name>
</gene>
<dbReference type="EC" id="2.8.1.7" evidence="3"/>
<dbReference type="InterPro" id="IPR020578">
    <property type="entry name" value="Aminotrans_V_PyrdxlP_BS"/>
</dbReference>
<dbReference type="PROSITE" id="PS00595">
    <property type="entry name" value="AA_TRANSFER_CLASS_5"/>
    <property type="match status" value="1"/>
</dbReference>
<dbReference type="Pfam" id="PF00266">
    <property type="entry name" value="Aminotran_5"/>
    <property type="match status" value="1"/>
</dbReference>
<evidence type="ECO:0000256" key="4">
    <source>
        <dbReference type="ARBA" id="ARBA00022679"/>
    </source>
</evidence>
<organism evidence="12 13">
    <name type="scientific">Tumebacillus flagellatus</name>
    <dbReference type="NCBI Taxonomy" id="1157490"/>
    <lineage>
        <taxon>Bacteria</taxon>
        <taxon>Bacillati</taxon>
        <taxon>Bacillota</taxon>
        <taxon>Bacilli</taxon>
        <taxon>Bacillales</taxon>
        <taxon>Alicyclobacillaceae</taxon>
        <taxon>Tumebacillus</taxon>
    </lineage>
</organism>
<dbReference type="eggNOG" id="COG1104">
    <property type="taxonomic scope" value="Bacteria"/>
</dbReference>
<evidence type="ECO:0000256" key="3">
    <source>
        <dbReference type="ARBA" id="ARBA00012239"/>
    </source>
</evidence>
<evidence type="ECO:0000313" key="12">
    <source>
        <dbReference type="EMBL" id="KEO85212.1"/>
    </source>
</evidence>
<keyword evidence="13" id="KW-1185">Reference proteome</keyword>
<dbReference type="RefSeq" id="WP_038083490.1">
    <property type="nucleotide sequence ID" value="NZ_JMIR01000001.1"/>
</dbReference>
<dbReference type="PANTHER" id="PTHR11601">
    <property type="entry name" value="CYSTEINE DESULFURYLASE FAMILY MEMBER"/>
    <property type="match status" value="1"/>
</dbReference>
<comment type="cofactor">
    <cofactor evidence="1 10">
        <name>pyridoxal 5'-phosphate</name>
        <dbReference type="ChEBI" id="CHEBI:597326"/>
    </cofactor>
</comment>
<keyword evidence="4" id="KW-0808">Transferase</keyword>
<dbReference type="GO" id="GO:0031071">
    <property type="term" value="F:cysteine desulfurase activity"/>
    <property type="evidence" value="ECO:0007669"/>
    <property type="project" value="UniProtKB-EC"/>
</dbReference>
<protein>
    <recommendedName>
        <fullName evidence="3">cysteine desulfurase</fullName>
        <ecNumber evidence="3">2.8.1.7</ecNumber>
    </recommendedName>
</protein>
<proteinExistence type="inferred from homology"/>
<dbReference type="AlphaFoldDB" id="A0A074MHQ7"/>
<dbReference type="InterPro" id="IPR016454">
    <property type="entry name" value="Cysteine_dSase"/>
</dbReference>
<name>A0A074MHQ7_9BACL</name>
<keyword evidence="5" id="KW-0479">Metal-binding</keyword>
<evidence type="ECO:0000313" key="13">
    <source>
        <dbReference type="Proteomes" id="UP000027931"/>
    </source>
</evidence>
<comment type="similarity">
    <text evidence="2">Belongs to the class-V pyridoxal-phosphate-dependent aminotransferase family. NifS/IscS subfamily.</text>
</comment>
<dbReference type="Gene3D" id="3.90.1150.10">
    <property type="entry name" value="Aspartate Aminotransferase, domain 1"/>
    <property type="match status" value="1"/>
</dbReference>
<evidence type="ECO:0000256" key="8">
    <source>
        <dbReference type="ARBA" id="ARBA00023014"/>
    </source>
</evidence>
<keyword evidence="6" id="KW-0663">Pyridoxal phosphate</keyword>
<dbReference type="GO" id="GO:0046872">
    <property type="term" value="F:metal ion binding"/>
    <property type="evidence" value="ECO:0007669"/>
    <property type="project" value="UniProtKB-KW"/>
</dbReference>
<evidence type="ECO:0000256" key="9">
    <source>
        <dbReference type="ARBA" id="ARBA00050776"/>
    </source>
</evidence>
<dbReference type="GO" id="GO:0051536">
    <property type="term" value="F:iron-sulfur cluster binding"/>
    <property type="evidence" value="ECO:0007669"/>
    <property type="project" value="UniProtKB-KW"/>
</dbReference>